<accession>A0A366ENJ6</accession>
<evidence type="ECO:0000313" key="2">
    <source>
        <dbReference type="Proteomes" id="UP000252118"/>
    </source>
</evidence>
<dbReference type="AlphaFoldDB" id="A0A366ENJ6"/>
<comment type="caution">
    <text evidence="1">The sequence shown here is derived from an EMBL/GenBank/DDBJ whole genome shotgun (WGS) entry which is preliminary data.</text>
</comment>
<evidence type="ECO:0000313" key="1">
    <source>
        <dbReference type="EMBL" id="RBP03992.1"/>
    </source>
</evidence>
<protein>
    <submittedName>
        <fullName evidence="1">Uncharacterized protein</fullName>
    </submittedName>
</protein>
<proteinExistence type="predicted"/>
<dbReference type="EMBL" id="QNRJ01000007">
    <property type="protein sequence ID" value="RBP03992.1"/>
    <property type="molecule type" value="Genomic_DNA"/>
</dbReference>
<name>A0A366ENJ6_9BACI</name>
<organism evidence="1 2">
    <name type="scientific">Rossellomorea aquimaris</name>
    <dbReference type="NCBI Taxonomy" id="189382"/>
    <lineage>
        <taxon>Bacteria</taxon>
        <taxon>Bacillati</taxon>
        <taxon>Bacillota</taxon>
        <taxon>Bacilli</taxon>
        <taxon>Bacillales</taxon>
        <taxon>Bacillaceae</taxon>
        <taxon>Rossellomorea</taxon>
    </lineage>
</organism>
<gene>
    <name evidence="1" type="ORF">DET59_107142</name>
</gene>
<reference evidence="1 2" key="1">
    <citation type="submission" date="2018-06" db="EMBL/GenBank/DDBJ databases">
        <title>Freshwater and sediment microbial communities from various areas in North America, analyzing microbe dynamics in response to fracking.</title>
        <authorList>
            <person name="Lamendella R."/>
        </authorList>
    </citation>
    <scope>NUCLEOTIDE SEQUENCE [LARGE SCALE GENOMIC DNA]</scope>
    <source>
        <strain evidence="1 2">97B</strain>
    </source>
</reference>
<sequence length="60" mass="6944">MPYIAIGRIIQVFNERHPNHTILYLVSDKGIDEFPQGRVSLKTALEWQEKEKVCNVYAPS</sequence>
<dbReference type="OrthoDB" id="2913921at2"/>
<dbReference type="RefSeq" id="WP_113969839.1">
    <property type="nucleotide sequence ID" value="NZ_QNRJ01000007.1"/>
</dbReference>
<dbReference type="Proteomes" id="UP000252118">
    <property type="component" value="Unassembled WGS sequence"/>
</dbReference>